<sequence length="85" mass="9832">MKLILLIFCVLSSVKFSFASNCRSDDSEIYEVLESSESDESSEEEYESLSEESPEVDEPYYEFTDSEVRNVTEIEVPDSEEFYLS</sequence>
<evidence type="ECO:0000256" key="2">
    <source>
        <dbReference type="SAM" id="SignalP"/>
    </source>
</evidence>
<dbReference type="Proteomes" id="UP000594454">
    <property type="component" value="Chromosome 4"/>
</dbReference>
<feature type="chain" id="PRO_5030772641" evidence="2">
    <location>
        <begin position="20"/>
        <end position="85"/>
    </location>
</feature>
<dbReference type="InParanoid" id="A0A7R8UXW7"/>
<organism evidence="3 4">
    <name type="scientific">Hermetia illucens</name>
    <name type="common">Black soldier fly</name>
    <dbReference type="NCBI Taxonomy" id="343691"/>
    <lineage>
        <taxon>Eukaryota</taxon>
        <taxon>Metazoa</taxon>
        <taxon>Ecdysozoa</taxon>
        <taxon>Arthropoda</taxon>
        <taxon>Hexapoda</taxon>
        <taxon>Insecta</taxon>
        <taxon>Pterygota</taxon>
        <taxon>Neoptera</taxon>
        <taxon>Endopterygota</taxon>
        <taxon>Diptera</taxon>
        <taxon>Brachycera</taxon>
        <taxon>Stratiomyomorpha</taxon>
        <taxon>Stratiomyidae</taxon>
        <taxon>Hermetiinae</taxon>
        <taxon>Hermetia</taxon>
    </lineage>
</organism>
<proteinExistence type="predicted"/>
<evidence type="ECO:0000313" key="3">
    <source>
        <dbReference type="EMBL" id="CAD7089155.1"/>
    </source>
</evidence>
<gene>
    <name evidence="3" type="ORF">HERILL_LOCUS11728</name>
</gene>
<feature type="region of interest" description="Disordered" evidence="1">
    <location>
        <begin position="31"/>
        <end position="59"/>
    </location>
</feature>
<protein>
    <submittedName>
        <fullName evidence="3">Uncharacterized protein</fullName>
    </submittedName>
</protein>
<keyword evidence="2" id="KW-0732">Signal</keyword>
<dbReference type="EMBL" id="LR899012">
    <property type="protein sequence ID" value="CAD7089155.1"/>
    <property type="molecule type" value="Genomic_DNA"/>
</dbReference>
<keyword evidence="4" id="KW-1185">Reference proteome</keyword>
<name>A0A7R8UXW7_HERIL</name>
<evidence type="ECO:0000256" key="1">
    <source>
        <dbReference type="SAM" id="MobiDB-lite"/>
    </source>
</evidence>
<accession>A0A7R8UXW7</accession>
<evidence type="ECO:0000313" key="4">
    <source>
        <dbReference type="Proteomes" id="UP000594454"/>
    </source>
</evidence>
<dbReference type="AlphaFoldDB" id="A0A7R8UXW7"/>
<reference evidence="3 4" key="1">
    <citation type="submission" date="2020-11" db="EMBL/GenBank/DDBJ databases">
        <authorList>
            <person name="Wallbank WR R."/>
            <person name="Pardo Diaz C."/>
            <person name="Kozak K."/>
            <person name="Martin S."/>
            <person name="Jiggins C."/>
            <person name="Moest M."/>
            <person name="Warren A I."/>
            <person name="Generalovic N T."/>
            <person name="Byers J.R.P. K."/>
            <person name="Montejo-Kovacevich G."/>
            <person name="Yen C E."/>
        </authorList>
    </citation>
    <scope>NUCLEOTIDE SEQUENCE [LARGE SCALE GENOMIC DNA]</scope>
</reference>
<feature type="signal peptide" evidence="2">
    <location>
        <begin position="1"/>
        <end position="19"/>
    </location>
</feature>